<comment type="caution">
    <text evidence="1">The sequence shown here is derived from an EMBL/GenBank/DDBJ whole genome shotgun (WGS) entry which is preliminary data.</text>
</comment>
<reference evidence="1 2" key="1">
    <citation type="journal article" date="2016" name="Nat. Commun.">
        <title>Thousands of microbial genomes shed light on interconnected biogeochemical processes in an aquifer system.</title>
        <authorList>
            <person name="Anantharaman K."/>
            <person name="Brown C.T."/>
            <person name="Hug L.A."/>
            <person name="Sharon I."/>
            <person name="Castelle C.J."/>
            <person name="Probst A.J."/>
            <person name="Thomas B.C."/>
            <person name="Singh A."/>
            <person name="Wilkins M.J."/>
            <person name="Karaoz U."/>
            <person name="Brodie E.L."/>
            <person name="Williams K.H."/>
            <person name="Hubbard S.S."/>
            <person name="Banfield J.F."/>
        </authorList>
    </citation>
    <scope>NUCLEOTIDE SEQUENCE [LARGE SCALE GENOMIC DNA]</scope>
</reference>
<proteinExistence type="predicted"/>
<dbReference type="AlphaFoldDB" id="A0A1F5XGK8"/>
<organism evidence="1 2">
    <name type="scientific">Candidatus Giovannonibacteria bacterium RIFCSPLOWO2_01_FULL_46_32</name>
    <dbReference type="NCBI Taxonomy" id="1798353"/>
    <lineage>
        <taxon>Bacteria</taxon>
        <taxon>Candidatus Giovannoniibacteriota</taxon>
    </lineage>
</organism>
<gene>
    <name evidence="1" type="ORF">A3B19_00735</name>
</gene>
<accession>A0A1F5XGK8</accession>
<evidence type="ECO:0000313" key="1">
    <source>
        <dbReference type="EMBL" id="OGF86946.1"/>
    </source>
</evidence>
<dbReference type="Proteomes" id="UP000177346">
    <property type="component" value="Unassembled WGS sequence"/>
</dbReference>
<evidence type="ECO:0000313" key="2">
    <source>
        <dbReference type="Proteomes" id="UP000177346"/>
    </source>
</evidence>
<sequence>MELASVTLMAQDPQNVVLNIPGMPKSIPLQEAAKKARCMVLKFISGCARYYLADATAPWWSKTLVKVIEVISGLLQKNCEDCA</sequence>
<name>A0A1F5XGK8_9BACT</name>
<dbReference type="EMBL" id="MFIF01000009">
    <property type="protein sequence ID" value="OGF86946.1"/>
    <property type="molecule type" value="Genomic_DNA"/>
</dbReference>
<protein>
    <submittedName>
        <fullName evidence="1">Uncharacterized protein</fullName>
    </submittedName>
</protein>